<dbReference type="PANTHER" id="PTHR30055">
    <property type="entry name" value="HTH-TYPE TRANSCRIPTIONAL REGULATOR RUTR"/>
    <property type="match status" value="1"/>
</dbReference>
<evidence type="ECO:0000313" key="7">
    <source>
        <dbReference type="Proteomes" id="UP000285768"/>
    </source>
</evidence>
<gene>
    <name evidence="6" type="ORF">Leucomu_10040</name>
</gene>
<keyword evidence="1" id="KW-0805">Transcription regulation</keyword>
<proteinExistence type="predicted"/>
<sequence>MARPSVADERREQIIEATLRTISEHGISGTTLDRIADAAGMSRGHVRHFVGNRDRLLLDTARAFYADENGRPAILPAAVASLDGALDYLFGTEFAASSSENAIVLAFVELARSTPEIAEVLAAAYSSTRERLAAYIAEAKHGAPEAARDAAAQGVLSAALGNVFIGDFDRDEGRTARARAAVDALLAAL</sequence>
<keyword evidence="2 4" id="KW-0238">DNA-binding</keyword>
<dbReference type="InterPro" id="IPR001647">
    <property type="entry name" value="HTH_TetR"/>
</dbReference>
<evidence type="ECO:0000313" key="6">
    <source>
        <dbReference type="EMBL" id="QAB18214.1"/>
    </source>
</evidence>
<dbReference type="Pfam" id="PF00440">
    <property type="entry name" value="TetR_N"/>
    <property type="match status" value="1"/>
</dbReference>
<dbReference type="InterPro" id="IPR009057">
    <property type="entry name" value="Homeodomain-like_sf"/>
</dbReference>
<reference evidence="6 7" key="1">
    <citation type="submission" date="2019-01" db="EMBL/GenBank/DDBJ databases">
        <title>Leucobacter muris sp. nov. isolated from the nose of a laboratory mouse.</title>
        <authorList>
            <person name="Benga L."/>
            <person name="Sproeer C."/>
            <person name="Schumann P."/>
            <person name="Verbarg S."/>
            <person name="Bunk B."/>
            <person name="Engelhardt E."/>
            <person name="Benten P.M."/>
            <person name="Sager M."/>
        </authorList>
    </citation>
    <scope>NUCLEOTIDE SEQUENCE [LARGE SCALE GENOMIC DNA]</scope>
    <source>
        <strain evidence="6 7">DSM 101948</strain>
    </source>
</reference>
<organism evidence="6 7">
    <name type="scientific">Leucobacter muris</name>
    <dbReference type="NCBI Taxonomy" id="1935379"/>
    <lineage>
        <taxon>Bacteria</taxon>
        <taxon>Bacillati</taxon>
        <taxon>Actinomycetota</taxon>
        <taxon>Actinomycetes</taxon>
        <taxon>Micrococcales</taxon>
        <taxon>Microbacteriaceae</taxon>
        <taxon>Leucobacter</taxon>
    </lineage>
</organism>
<evidence type="ECO:0000256" key="3">
    <source>
        <dbReference type="ARBA" id="ARBA00023163"/>
    </source>
</evidence>
<dbReference type="SUPFAM" id="SSF46689">
    <property type="entry name" value="Homeodomain-like"/>
    <property type="match status" value="1"/>
</dbReference>
<evidence type="ECO:0000256" key="1">
    <source>
        <dbReference type="ARBA" id="ARBA00023015"/>
    </source>
</evidence>
<dbReference type="EMBL" id="CP035037">
    <property type="protein sequence ID" value="QAB18214.1"/>
    <property type="molecule type" value="Genomic_DNA"/>
</dbReference>
<evidence type="ECO:0000256" key="4">
    <source>
        <dbReference type="PROSITE-ProRule" id="PRU00335"/>
    </source>
</evidence>
<accession>A0ABX5QGJ0</accession>
<evidence type="ECO:0000256" key="2">
    <source>
        <dbReference type="ARBA" id="ARBA00023125"/>
    </source>
</evidence>
<keyword evidence="7" id="KW-1185">Reference proteome</keyword>
<dbReference type="SUPFAM" id="SSF48498">
    <property type="entry name" value="Tetracyclin repressor-like, C-terminal domain"/>
    <property type="match status" value="1"/>
</dbReference>
<evidence type="ECO:0000259" key="5">
    <source>
        <dbReference type="PROSITE" id="PS50977"/>
    </source>
</evidence>
<dbReference type="PROSITE" id="PS50977">
    <property type="entry name" value="HTH_TETR_2"/>
    <property type="match status" value="1"/>
</dbReference>
<dbReference type="Proteomes" id="UP000285768">
    <property type="component" value="Chromosome"/>
</dbReference>
<feature type="DNA-binding region" description="H-T-H motif" evidence="4">
    <location>
        <begin position="31"/>
        <end position="50"/>
    </location>
</feature>
<name>A0ABX5QGJ0_9MICO</name>
<dbReference type="Gene3D" id="1.10.357.10">
    <property type="entry name" value="Tetracycline Repressor, domain 2"/>
    <property type="match status" value="1"/>
</dbReference>
<dbReference type="InterPro" id="IPR036271">
    <property type="entry name" value="Tet_transcr_reg_TetR-rel_C_sf"/>
</dbReference>
<feature type="domain" description="HTH tetR-type" evidence="5">
    <location>
        <begin position="8"/>
        <end position="68"/>
    </location>
</feature>
<dbReference type="PANTHER" id="PTHR30055:SF234">
    <property type="entry name" value="HTH-TYPE TRANSCRIPTIONAL REGULATOR BETI"/>
    <property type="match status" value="1"/>
</dbReference>
<dbReference type="RefSeq" id="WP_128387132.1">
    <property type="nucleotide sequence ID" value="NZ_CP035037.1"/>
</dbReference>
<protein>
    <submittedName>
        <fullName evidence="6">TetR/AcrR family transcriptional regulator</fullName>
    </submittedName>
</protein>
<dbReference type="InterPro" id="IPR050109">
    <property type="entry name" value="HTH-type_TetR-like_transc_reg"/>
</dbReference>
<keyword evidence="3" id="KW-0804">Transcription</keyword>